<protein>
    <recommendedName>
        <fullName evidence="2">Flagellar hook-length control protein-like C-terminal domain-containing protein</fullName>
    </recommendedName>
</protein>
<dbReference type="InterPro" id="IPR021136">
    <property type="entry name" value="Flagellar_hook_control-like_C"/>
</dbReference>
<sequence>MNGIIAMMPMLQDQVTLKESSSKSTRNDLFSNLLSNLSEGSEAEEDLIVLKENLLSETEVKELLSNIVESLIEGHDALEQMISELSFEDVEQLLNSLEQLFNEDSSFFEELGEEKLNALGQFLFELHNQLSEEDLIDFESGNVSEQLAYLGIPMNQIARTDDNQSNGRNPSLLNQTEQNLARVIASLLNQHQPTTQQNNQSNERWQNLLKQIKSQLNSPNLNQPAYQHTKDVTAIKQALSKILNQQPANISTSRVSEGLVEQNPQMSKLEQYTIHLSRANGNQTSNNLSNQQQIIEQLQKIIQSSQFGRTNGTNNLTIQLKPANLGQMTLQFTQIDGQMAVKISVMSNAAREMLESNMNQLRHIFHPNQVVVERQVDQTNTDHTKEQLSEHHEQSSEEQAFEEGQQEEKQDEQPSSQFKDYLFEEEV</sequence>
<comment type="caution">
    <text evidence="3">The sequence shown here is derived from an EMBL/GenBank/DDBJ whole genome shotgun (WGS) entry which is preliminary data.</text>
</comment>
<feature type="compositionally biased region" description="Basic and acidic residues" evidence="1">
    <location>
        <begin position="378"/>
        <end position="395"/>
    </location>
</feature>
<evidence type="ECO:0000313" key="4">
    <source>
        <dbReference type="Proteomes" id="UP001500740"/>
    </source>
</evidence>
<dbReference type="EMBL" id="BAAACZ010000011">
    <property type="protein sequence ID" value="GAA0461274.1"/>
    <property type="molecule type" value="Genomic_DNA"/>
</dbReference>
<dbReference type="Gene3D" id="3.30.750.140">
    <property type="match status" value="1"/>
</dbReference>
<gene>
    <name evidence="3" type="ORF">GCM10008935_15880</name>
</gene>
<name>A0ABP3JQP9_9BACI</name>
<keyword evidence="4" id="KW-1185">Reference proteome</keyword>
<dbReference type="Proteomes" id="UP001500740">
    <property type="component" value="Unassembled WGS sequence"/>
</dbReference>
<evidence type="ECO:0000259" key="2">
    <source>
        <dbReference type="Pfam" id="PF02120"/>
    </source>
</evidence>
<organism evidence="3 4">
    <name type="scientific">Alkalibacillus silvisoli</name>
    <dbReference type="NCBI Taxonomy" id="392823"/>
    <lineage>
        <taxon>Bacteria</taxon>
        <taxon>Bacillati</taxon>
        <taxon>Bacillota</taxon>
        <taxon>Bacilli</taxon>
        <taxon>Bacillales</taxon>
        <taxon>Bacillaceae</taxon>
        <taxon>Alkalibacillus</taxon>
    </lineage>
</organism>
<feature type="region of interest" description="Disordered" evidence="1">
    <location>
        <begin position="378"/>
        <end position="427"/>
    </location>
</feature>
<dbReference type="CDD" id="cd17470">
    <property type="entry name" value="T3SS_Flik_C"/>
    <property type="match status" value="1"/>
</dbReference>
<evidence type="ECO:0000256" key="1">
    <source>
        <dbReference type="SAM" id="MobiDB-lite"/>
    </source>
</evidence>
<dbReference type="Pfam" id="PF02120">
    <property type="entry name" value="Flg_hook"/>
    <property type="match status" value="1"/>
</dbReference>
<reference evidence="4" key="1">
    <citation type="journal article" date="2019" name="Int. J. Syst. Evol. Microbiol.">
        <title>The Global Catalogue of Microorganisms (GCM) 10K type strain sequencing project: providing services to taxonomists for standard genome sequencing and annotation.</title>
        <authorList>
            <consortium name="The Broad Institute Genomics Platform"/>
            <consortium name="The Broad Institute Genome Sequencing Center for Infectious Disease"/>
            <person name="Wu L."/>
            <person name="Ma J."/>
        </authorList>
    </citation>
    <scope>NUCLEOTIDE SEQUENCE [LARGE SCALE GENOMIC DNA]</scope>
    <source>
        <strain evidence="4">JCM 14193</strain>
    </source>
</reference>
<proteinExistence type="predicted"/>
<accession>A0ABP3JQP9</accession>
<evidence type="ECO:0000313" key="3">
    <source>
        <dbReference type="EMBL" id="GAA0461274.1"/>
    </source>
</evidence>
<dbReference type="RefSeq" id="WP_343782944.1">
    <property type="nucleotide sequence ID" value="NZ_BAAACZ010000011.1"/>
</dbReference>
<dbReference type="InterPro" id="IPR038610">
    <property type="entry name" value="FliK-like_C_sf"/>
</dbReference>
<feature type="domain" description="Flagellar hook-length control protein-like C-terminal" evidence="2">
    <location>
        <begin position="310"/>
        <end position="375"/>
    </location>
</feature>